<dbReference type="GO" id="GO:1901135">
    <property type="term" value="P:carbohydrate derivative metabolic process"/>
    <property type="evidence" value="ECO:0007669"/>
    <property type="project" value="InterPro"/>
</dbReference>
<evidence type="ECO:0000256" key="2">
    <source>
        <dbReference type="ARBA" id="ARBA00023125"/>
    </source>
</evidence>
<reference evidence="6" key="2">
    <citation type="submission" date="2020-09" db="EMBL/GenBank/DDBJ databases">
        <authorList>
            <person name="Sun Q."/>
            <person name="Zhou Y."/>
        </authorList>
    </citation>
    <scope>NUCLEOTIDE SEQUENCE</scope>
    <source>
        <strain evidence="6">CGMCC 1.15367</strain>
    </source>
</reference>
<dbReference type="InterPro" id="IPR047640">
    <property type="entry name" value="RpiR-like"/>
</dbReference>
<dbReference type="InterPro" id="IPR036388">
    <property type="entry name" value="WH-like_DNA-bd_sf"/>
</dbReference>
<sequence>MEQSPLTDRILKGFEAMSSQLQAAARHVLDHPRDVALLSMREQARRAGVQPATMTRLAKHLGFEGFEEIRALHADVLRERDLGFAGKAGAQVTSQKQHGDKALAGEMLRSAASQIERLGQDRTLERIVAAAETLASARRVYSLGLRSSHPVAWHLHYVLTLLGERSILLDGIAGTGADGLATATGEDVLFVASVAPYTRLSVELAEHAAALGLRVVAVTDSAVAPLAQMAAQAVIVPTDTPSFFHTMTPAFLVAEILATLIAGKAEEGALEALRRMDGHLAALDTHLKPSQTRKRK</sequence>
<dbReference type="Gene3D" id="3.40.50.10490">
    <property type="entry name" value="Glucose-6-phosphate isomerase like protein, domain 1"/>
    <property type="match status" value="1"/>
</dbReference>
<dbReference type="Gene3D" id="1.10.10.10">
    <property type="entry name" value="Winged helix-like DNA-binding domain superfamily/Winged helix DNA-binding domain"/>
    <property type="match status" value="1"/>
</dbReference>
<dbReference type="InterPro" id="IPR000281">
    <property type="entry name" value="HTH_RpiR"/>
</dbReference>
<keyword evidence="2" id="KW-0238">DNA-binding</keyword>
<dbReference type="PANTHER" id="PTHR30514">
    <property type="entry name" value="GLUCOKINASE"/>
    <property type="match status" value="1"/>
</dbReference>
<dbReference type="SUPFAM" id="SSF46689">
    <property type="entry name" value="Homeodomain-like"/>
    <property type="match status" value="1"/>
</dbReference>
<dbReference type="AlphaFoldDB" id="A0A916ZP44"/>
<feature type="domain" description="HTH rpiR-type" evidence="4">
    <location>
        <begin position="4"/>
        <end position="80"/>
    </location>
</feature>
<evidence type="ECO:0000259" key="4">
    <source>
        <dbReference type="PROSITE" id="PS51071"/>
    </source>
</evidence>
<dbReference type="InterPro" id="IPR046348">
    <property type="entry name" value="SIS_dom_sf"/>
</dbReference>
<dbReference type="InterPro" id="IPR009057">
    <property type="entry name" value="Homeodomain-like_sf"/>
</dbReference>
<gene>
    <name evidence="6" type="ORF">GCM10011390_25220</name>
</gene>
<accession>A0A916ZP44</accession>
<dbReference type="PROSITE" id="PS51464">
    <property type="entry name" value="SIS"/>
    <property type="match status" value="1"/>
</dbReference>
<evidence type="ECO:0000256" key="3">
    <source>
        <dbReference type="ARBA" id="ARBA00023163"/>
    </source>
</evidence>
<dbReference type="CDD" id="cd05013">
    <property type="entry name" value="SIS_RpiR"/>
    <property type="match status" value="1"/>
</dbReference>
<dbReference type="RefSeq" id="WP_188908917.1">
    <property type="nucleotide sequence ID" value="NZ_BMIQ01000003.1"/>
</dbReference>
<dbReference type="InterPro" id="IPR001347">
    <property type="entry name" value="SIS_dom"/>
</dbReference>
<name>A0A916ZP44_9HYPH</name>
<protein>
    <submittedName>
        <fullName evidence="6">RpiR family transcriptional regulator</fullName>
    </submittedName>
</protein>
<comment type="caution">
    <text evidence="6">The sequence shown here is derived from an EMBL/GenBank/DDBJ whole genome shotgun (WGS) entry which is preliminary data.</text>
</comment>
<evidence type="ECO:0000313" key="6">
    <source>
        <dbReference type="EMBL" id="GGE05166.1"/>
    </source>
</evidence>
<dbReference type="Pfam" id="PF01418">
    <property type="entry name" value="HTH_6"/>
    <property type="match status" value="1"/>
</dbReference>
<evidence type="ECO:0000313" key="7">
    <source>
        <dbReference type="Proteomes" id="UP000644699"/>
    </source>
</evidence>
<organism evidence="6 7">
    <name type="scientific">Aureimonas endophytica</name>
    <dbReference type="NCBI Taxonomy" id="2027858"/>
    <lineage>
        <taxon>Bacteria</taxon>
        <taxon>Pseudomonadati</taxon>
        <taxon>Pseudomonadota</taxon>
        <taxon>Alphaproteobacteria</taxon>
        <taxon>Hyphomicrobiales</taxon>
        <taxon>Aurantimonadaceae</taxon>
        <taxon>Aureimonas</taxon>
    </lineage>
</organism>
<dbReference type="SUPFAM" id="SSF53697">
    <property type="entry name" value="SIS domain"/>
    <property type="match status" value="1"/>
</dbReference>
<dbReference type="GO" id="GO:0003700">
    <property type="term" value="F:DNA-binding transcription factor activity"/>
    <property type="evidence" value="ECO:0007669"/>
    <property type="project" value="InterPro"/>
</dbReference>
<evidence type="ECO:0000256" key="1">
    <source>
        <dbReference type="ARBA" id="ARBA00023015"/>
    </source>
</evidence>
<dbReference type="InterPro" id="IPR035472">
    <property type="entry name" value="RpiR-like_SIS"/>
</dbReference>
<evidence type="ECO:0000259" key="5">
    <source>
        <dbReference type="PROSITE" id="PS51464"/>
    </source>
</evidence>
<proteinExistence type="predicted"/>
<dbReference type="Proteomes" id="UP000644699">
    <property type="component" value="Unassembled WGS sequence"/>
</dbReference>
<dbReference type="PROSITE" id="PS51071">
    <property type="entry name" value="HTH_RPIR"/>
    <property type="match status" value="1"/>
</dbReference>
<keyword evidence="1" id="KW-0805">Transcription regulation</keyword>
<reference evidence="6" key="1">
    <citation type="journal article" date="2014" name="Int. J. Syst. Evol. Microbiol.">
        <title>Complete genome sequence of Corynebacterium casei LMG S-19264T (=DSM 44701T), isolated from a smear-ripened cheese.</title>
        <authorList>
            <consortium name="US DOE Joint Genome Institute (JGI-PGF)"/>
            <person name="Walter F."/>
            <person name="Albersmeier A."/>
            <person name="Kalinowski J."/>
            <person name="Ruckert C."/>
        </authorList>
    </citation>
    <scope>NUCLEOTIDE SEQUENCE</scope>
    <source>
        <strain evidence="6">CGMCC 1.15367</strain>
    </source>
</reference>
<dbReference type="GO" id="GO:0097367">
    <property type="term" value="F:carbohydrate derivative binding"/>
    <property type="evidence" value="ECO:0007669"/>
    <property type="project" value="InterPro"/>
</dbReference>
<dbReference type="PANTHER" id="PTHR30514:SF18">
    <property type="entry name" value="RPIR-FAMILY TRANSCRIPTIONAL REGULATOR"/>
    <property type="match status" value="1"/>
</dbReference>
<keyword evidence="3" id="KW-0804">Transcription</keyword>
<feature type="domain" description="SIS" evidence="5">
    <location>
        <begin position="130"/>
        <end position="267"/>
    </location>
</feature>
<dbReference type="Pfam" id="PF01380">
    <property type="entry name" value="SIS"/>
    <property type="match status" value="1"/>
</dbReference>
<keyword evidence="7" id="KW-1185">Reference proteome</keyword>
<dbReference type="GO" id="GO:0003677">
    <property type="term" value="F:DNA binding"/>
    <property type="evidence" value="ECO:0007669"/>
    <property type="project" value="UniProtKB-KW"/>
</dbReference>
<dbReference type="EMBL" id="BMIQ01000003">
    <property type="protein sequence ID" value="GGE05166.1"/>
    <property type="molecule type" value="Genomic_DNA"/>
</dbReference>